<comment type="caution">
    <text evidence="3">The sequence shown here is derived from an EMBL/GenBank/DDBJ whole genome shotgun (WGS) entry which is preliminary data.</text>
</comment>
<dbReference type="Gene3D" id="3.40.50.150">
    <property type="entry name" value="Vaccinia Virus protein VP39"/>
    <property type="match status" value="1"/>
</dbReference>
<dbReference type="AlphaFoldDB" id="A0A8K0TIV2"/>
<sequence>MASSRTSSAHGAAGPPSPSYSHSRSPSPTTRSSSKSPTASSPPTSTWSLPVPPAGSPAGGNIQIDADHDDGFMTEEEAEDVRSTHSITNSILAYRKIHGRTFHNFRTETEYWGPNDEAQNDHLDINHQMLLMVMDNQLFRAPIPRNPQRVLDVGTGTGIWAIDFADQFPSAEVIGTDLSPIQPVWVPPNCRFELDDAQLPWSFPDNHFDFIHMRLMMGSIKDWPFLYGEVLRCLKPGGWFEHMDYDPHVYCDDESISPASAWHEYGSIFISAGEKIGRTFNIIIDQANMGWMRDAGFENVDERRLKLPMGGWPANPKLKEVGRYNLAATEQGLEGFMLYILTNVHGWNLVRTQTYIAAVRSELKKRTNHAYYFASVVAVAPPSEHR</sequence>
<dbReference type="PANTHER" id="PTHR43591:SF10">
    <property type="entry name" value="ABC TRANSMEMBRANE TYPE-1 DOMAIN-CONTAINING PROTEIN-RELATED"/>
    <property type="match status" value="1"/>
</dbReference>
<evidence type="ECO:0000313" key="4">
    <source>
        <dbReference type="Proteomes" id="UP000813385"/>
    </source>
</evidence>
<evidence type="ECO:0000256" key="1">
    <source>
        <dbReference type="ARBA" id="ARBA00038158"/>
    </source>
</evidence>
<keyword evidence="4" id="KW-1185">Reference proteome</keyword>
<keyword evidence="3" id="KW-0808">Transferase</keyword>
<feature type="compositionally biased region" description="Low complexity" evidence="2">
    <location>
        <begin position="19"/>
        <end position="49"/>
    </location>
</feature>
<dbReference type="OrthoDB" id="2013972at2759"/>
<accession>A0A8K0TIV2</accession>
<gene>
    <name evidence="3" type="ORF">B0T11DRAFT_304691</name>
</gene>
<organism evidence="3 4">
    <name type="scientific">Plectosphaerella cucumerina</name>
    <dbReference type="NCBI Taxonomy" id="40658"/>
    <lineage>
        <taxon>Eukaryota</taxon>
        <taxon>Fungi</taxon>
        <taxon>Dikarya</taxon>
        <taxon>Ascomycota</taxon>
        <taxon>Pezizomycotina</taxon>
        <taxon>Sordariomycetes</taxon>
        <taxon>Hypocreomycetidae</taxon>
        <taxon>Glomerellales</taxon>
        <taxon>Plectosphaerellaceae</taxon>
        <taxon>Plectosphaerella</taxon>
    </lineage>
</organism>
<keyword evidence="3" id="KW-0489">Methyltransferase</keyword>
<dbReference type="SUPFAM" id="SSF53335">
    <property type="entry name" value="S-adenosyl-L-methionine-dependent methyltransferases"/>
    <property type="match status" value="1"/>
</dbReference>
<dbReference type="InterPro" id="IPR029063">
    <property type="entry name" value="SAM-dependent_MTases_sf"/>
</dbReference>
<dbReference type="EMBL" id="JAGPXD010000002">
    <property type="protein sequence ID" value="KAH7367536.1"/>
    <property type="molecule type" value="Genomic_DNA"/>
</dbReference>
<evidence type="ECO:0000313" key="3">
    <source>
        <dbReference type="EMBL" id="KAH7367536.1"/>
    </source>
</evidence>
<comment type="similarity">
    <text evidence="1">Belongs to the methyltransferase superfamily. LaeA methyltransferase family.</text>
</comment>
<evidence type="ECO:0000256" key="2">
    <source>
        <dbReference type="SAM" id="MobiDB-lite"/>
    </source>
</evidence>
<proteinExistence type="inferred from homology"/>
<name>A0A8K0TIV2_9PEZI</name>
<dbReference type="PANTHER" id="PTHR43591">
    <property type="entry name" value="METHYLTRANSFERASE"/>
    <property type="match status" value="1"/>
</dbReference>
<dbReference type="Proteomes" id="UP000813385">
    <property type="component" value="Unassembled WGS sequence"/>
</dbReference>
<dbReference type="CDD" id="cd02440">
    <property type="entry name" value="AdoMet_MTases"/>
    <property type="match status" value="1"/>
</dbReference>
<protein>
    <submittedName>
        <fullName evidence="3">S-adenosyl-L-methionine-dependent methyltransferase</fullName>
    </submittedName>
</protein>
<dbReference type="GO" id="GO:0008168">
    <property type="term" value="F:methyltransferase activity"/>
    <property type="evidence" value="ECO:0007669"/>
    <property type="project" value="UniProtKB-KW"/>
</dbReference>
<dbReference type="Pfam" id="PF13489">
    <property type="entry name" value="Methyltransf_23"/>
    <property type="match status" value="1"/>
</dbReference>
<reference evidence="3" key="1">
    <citation type="journal article" date="2021" name="Nat. Commun.">
        <title>Genetic determinants of endophytism in the Arabidopsis root mycobiome.</title>
        <authorList>
            <person name="Mesny F."/>
            <person name="Miyauchi S."/>
            <person name="Thiergart T."/>
            <person name="Pickel B."/>
            <person name="Atanasova L."/>
            <person name="Karlsson M."/>
            <person name="Huettel B."/>
            <person name="Barry K.W."/>
            <person name="Haridas S."/>
            <person name="Chen C."/>
            <person name="Bauer D."/>
            <person name="Andreopoulos W."/>
            <person name="Pangilinan J."/>
            <person name="LaButti K."/>
            <person name="Riley R."/>
            <person name="Lipzen A."/>
            <person name="Clum A."/>
            <person name="Drula E."/>
            <person name="Henrissat B."/>
            <person name="Kohler A."/>
            <person name="Grigoriev I.V."/>
            <person name="Martin F.M."/>
            <person name="Hacquard S."/>
        </authorList>
    </citation>
    <scope>NUCLEOTIDE SEQUENCE</scope>
    <source>
        <strain evidence="3">MPI-CAGE-AT-0016</strain>
    </source>
</reference>
<feature type="region of interest" description="Disordered" evidence="2">
    <location>
        <begin position="1"/>
        <end position="67"/>
    </location>
</feature>
<dbReference type="GO" id="GO:0032259">
    <property type="term" value="P:methylation"/>
    <property type="evidence" value="ECO:0007669"/>
    <property type="project" value="UniProtKB-KW"/>
</dbReference>